<dbReference type="Proteomes" id="UP001054945">
    <property type="component" value="Unassembled WGS sequence"/>
</dbReference>
<comment type="caution">
    <text evidence="1">The sequence shown here is derived from an EMBL/GenBank/DDBJ whole genome shotgun (WGS) entry which is preliminary data.</text>
</comment>
<gene>
    <name evidence="1" type="ORF">CEXT_468911</name>
</gene>
<organism evidence="1 2">
    <name type="scientific">Caerostris extrusa</name>
    <name type="common">Bark spider</name>
    <name type="synonym">Caerostris bankana</name>
    <dbReference type="NCBI Taxonomy" id="172846"/>
    <lineage>
        <taxon>Eukaryota</taxon>
        <taxon>Metazoa</taxon>
        <taxon>Ecdysozoa</taxon>
        <taxon>Arthropoda</taxon>
        <taxon>Chelicerata</taxon>
        <taxon>Arachnida</taxon>
        <taxon>Araneae</taxon>
        <taxon>Araneomorphae</taxon>
        <taxon>Entelegynae</taxon>
        <taxon>Araneoidea</taxon>
        <taxon>Araneidae</taxon>
        <taxon>Caerostris</taxon>
    </lineage>
</organism>
<sequence length="115" mass="13246">MDNAIIIHFEKVEMDNASLKVFVSHCITKKGGNRYFVPSNQGFPRIFFHSILRFYDSSPVSNSYYKTLKSAGTSELAPTSSSSSKRYIDDSPHLSPLWFNYDRFGVIQRRWKNVA</sequence>
<evidence type="ECO:0000313" key="2">
    <source>
        <dbReference type="Proteomes" id="UP001054945"/>
    </source>
</evidence>
<proteinExistence type="predicted"/>
<dbReference type="EMBL" id="BPLR01004058">
    <property type="protein sequence ID" value="GIX91778.1"/>
    <property type="molecule type" value="Genomic_DNA"/>
</dbReference>
<protein>
    <submittedName>
        <fullName evidence="1">Uncharacterized protein</fullName>
    </submittedName>
</protein>
<reference evidence="1 2" key="1">
    <citation type="submission" date="2021-06" db="EMBL/GenBank/DDBJ databases">
        <title>Caerostris extrusa draft genome.</title>
        <authorList>
            <person name="Kono N."/>
            <person name="Arakawa K."/>
        </authorList>
    </citation>
    <scope>NUCLEOTIDE SEQUENCE [LARGE SCALE GENOMIC DNA]</scope>
</reference>
<accession>A0AAV4P5K2</accession>
<evidence type="ECO:0000313" key="1">
    <source>
        <dbReference type="EMBL" id="GIX91778.1"/>
    </source>
</evidence>
<name>A0AAV4P5K2_CAEEX</name>
<dbReference type="AlphaFoldDB" id="A0AAV4P5K2"/>
<keyword evidence="2" id="KW-1185">Reference proteome</keyword>